<sequence>MRSAACAELDGVSGTWCRLVAGHSHNEQRNSRKRLSLHGRFPVGRQPLGLFLGRAGFGWYEAIADVVPRYTPTHRRNLFQMDLFPLPSSLCLSGSEP</sequence>
<dbReference type="AlphaFoldDB" id="A0A3D9HZY9"/>
<dbReference type="EMBL" id="QRDY01000020">
    <property type="protein sequence ID" value="RED54970.1"/>
    <property type="molecule type" value="Genomic_DNA"/>
</dbReference>
<accession>A0A3D9HZY9</accession>
<comment type="caution">
    <text evidence="1">The sequence shown here is derived from an EMBL/GenBank/DDBJ whole genome shotgun (WGS) entry which is preliminary data.</text>
</comment>
<evidence type="ECO:0000313" key="2">
    <source>
        <dbReference type="Proteomes" id="UP000256869"/>
    </source>
</evidence>
<gene>
    <name evidence="1" type="ORF">DFP95_12064</name>
</gene>
<organism evidence="1 2">
    <name type="scientific">Cohnella lupini</name>
    <dbReference type="NCBI Taxonomy" id="1294267"/>
    <lineage>
        <taxon>Bacteria</taxon>
        <taxon>Bacillati</taxon>
        <taxon>Bacillota</taxon>
        <taxon>Bacilli</taxon>
        <taxon>Bacillales</taxon>
        <taxon>Paenibacillaceae</taxon>
        <taxon>Cohnella</taxon>
    </lineage>
</organism>
<protein>
    <submittedName>
        <fullName evidence="1">Uncharacterized protein</fullName>
    </submittedName>
</protein>
<proteinExistence type="predicted"/>
<dbReference type="Proteomes" id="UP000256869">
    <property type="component" value="Unassembled WGS sequence"/>
</dbReference>
<evidence type="ECO:0000313" key="1">
    <source>
        <dbReference type="EMBL" id="RED54970.1"/>
    </source>
</evidence>
<keyword evidence="2" id="KW-1185">Reference proteome</keyword>
<reference evidence="1 2" key="1">
    <citation type="submission" date="2018-07" db="EMBL/GenBank/DDBJ databases">
        <title>Genomic Encyclopedia of Type Strains, Phase III (KMG-III): the genomes of soil and plant-associated and newly described type strains.</title>
        <authorList>
            <person name="Whitman W."/>
        </authorList>
    </citation>
    <scope>NUCLEOTIDE SEQUENCE [LARGE SCALE GENOMIC DNA]</scope>
    <source>
        <strain evidence="1 2">CECT 8236</strain>
    </source>
</reference>
<name>A0A3D9HZY9_9BACL</name>